<dbReference type="AlphaFoldDB" id="A0AA97H3B3"/>
<dbReference type="PANTHER" id="PTHR30545">
    <property type="entry name" value="SUGAR FERMENTATION STIMULATION PROTEIN A"/>
    <property type="match status" value="1"/>
</dbReference>
<evidence type="ECO:0000313" key="3">
    <source>
        <dbReference type="Proteomes" id="UP001300604"/>
    </source>
</evidence>
<gene>
    <name evidence="2" type="ORF">PXC00_12965</name>
</gene>
<evidence type="ECO:0000259" key="1">
    <source>
        <dbReference type="Pfam" id="PF03749"/>
    </source>
</evidence>
<organism evidence="2 3">
    <name type="scientific">Caproicibacterium argilliputei</name>
    <dbReference type="NCBI Taxonomy" id="3030016"/>
    <lineage>
        <taxon>Bacteria</taxon>
        <taxon>Bacillati</taxon>
        <taxon>Bacillota</taxon>
        <taxon>Clostridia</taxon>
        <taxon>Eubacteriales</taxon>
        <taxon>Oscillospiraceae</taxon>
        <taxon>Caproicibacterium</taxon>
    </lineage>
</organism>
<protein>
    <submittedName>
        <fullName evidence="2">DNA/RNA nuclease SfsA</fullName>
    </submittedName>
</protein>
<evidence type="ECO:0000313" key="2">
    <source>
        <dbReference type="EMBL" id="WOC32088.1"/>
    </source>
</evidence>
<proteinExistence type="predicted"/>
<dbReference type="InterPro" id="IPR005224">
    <property type="entry name" value="SfsA"/>
</dbReference>
<dbReference type="Pfam" id="PF03749">
    <property type="entry name" value="SfsA"/>
    <property type="match status" value="1"/>
</dbReference>
<dbReference type="PANTHER" id="PTHR30545:SF2">
    <property type="entry name" value="SUGAR FERMENTATION STIMULATION PROTEIN A"/>
    <property type="match status" value="1"/>
</dbReference>
<reference evidence="3" key="3">
    <citation type="submission" date="2024-06" db="EMBL/GenBank/DDBJ databases">
        <authorList>
            <person name="Zeng C."/>
        </authorList>
    </citation>
    <scope>NUCLEOTIDE SEQUENCE [LARGE SCALE GENOMIC DNA]</scope>
    <source>
        <strain evidence="3">ZCY20-5</strain>
    </source>
</reference>
<accession>A0AA97H3B3</accession>
<name>A0AA97H3B3_9FIRM</name>
<dbReference type="EMBL" id="CP135996">
    <property type="protein sequence ID" value="WOC32088.1"/>
    <property type="molecule type" value="Genomic_DNA"/>
</dbReference>
<dbReference type="GO" id="GO:0003677">
    <property type="term" value="F:DNA binding"/>
    <property type="evidence" value="ECO:0007669"/>
    <property type="project" value="InterPro"/>
</dbReference>
<reference evidence="2 3" key="1">
    <citation type="submission" date="2024-06" db="EMBL/GenBank/DDBJ databases">
        <title>Caproicibacterium argilliputei sp. nov, a novel caproic acid producing anaerobic bacterium isolated from pit mud.</title>
        <authorList>
            <person name="Xia S."/>
        </authorList>
    </citation>
    <scope>NUCLEOTIDE SEQUENCE [LARGE SCALE GENOMIC DNA]</scope>
    <source>
        <strain evidence="2 3">ZCY20-5</strain>
    </source>
</reference>
<keyword evidence="3" id="KW-1185">Reference proteome</keyword>
<reference evidence="3" key="2">
    <citation type="submission" date="2024-06" db="EMBL/GenBank/DDBJ databases">
        <title>Caproicibacterium argilliputei sp. nov, a novel caproic acid producing anaerobic bacterium isolated from pit mud.</title>
        <authorList>
            <person name="Zeng C."/>
        </authorList>
    </citation>
    <scope>NUCLEOTIDE SEQUENCE [LARGE SCALE GENOMIC DNA]</scope>
    <source>
        <strain evidence="3">ZCY20-5</strain>
    </source>
</reference>
<dbReference type="Proteomes" id="UP001300604">
    <property type="component" value="Chromosome"/>
</dbReference>
<dbReference type="Gene3D" id="3.40.1350.60">
    <property type="match status" value="1"/>
</dbReference>
<dbReference type="RefSeq" id="WP_275844147.1">
    <property type="nucleotide sequence ID" value="NZ_CP135996.1"/>
</dbReference>
<sequence>MKNGLQKAFAEVKGVTLEENGAVLFPDAPTKRGVKHIHGLCRATEDSYLAFLVFVIQMKNVRYLSQKRRTHPAFGTAMEDARKYGVTLLAFDCCASPDEIWLDQPINIVL</sequence>
<dbReference type="KEGG" id="carl:PXC00_12965"/>
<dbReference type="InterPro" id="IPR040452">
    <property type="entry name" value="SfsA_C"/>
</dbReference>
<feature type="domain" description="Sugar fermentation stimulation protein C-terminal" evidence="1">
    <location>
        <begin position="5"/>
        <end position="98"/>
    </location>
</feature>